<protein>
    <submittedName>
        <fullName evidence="1">Uncharacterized protein</fullName>
    </submittedName>
</protein>
<evidence type="ECO:0000313" key="2">
    <source>
        <dbReference type="Proteomes" id="UP000327157"/>
    </source>
</evidence>
<comment type="caution">
    <text evidence="1">The sequence shown here is derived from an EMBL/GenBank/DDBJ whole genome shotgun (WGS) entry which is preliminary data.</text>
</comment>
<gene>
    <name evidence="1" type="ORF">D8674_036304</name>
</gene>
<dbReference type="OrthoDB" id="3245100at2759"/>
<sequence length="165" mass="17991">MIELTIAAIFIPSSCKGNKLPIASHGGIQLIAEFLDQDYAGGIGVQARLDSHTTQPLDQPSDYSVSVSLGVVFSLLQIIHGLEKSSQLVEKAIALLDDIVSSSKTALKETAGTCHTIWGLVETIEEESMKCKEHAASIFLPICQSRREKYRGLILREEQCPDCFS</sequence>
<organism evidence="1 2">
    <name type="scientific">Pyrus ussuriensis x Pyrus communis</name>
    <dbReference type="NCBI Taxonomy" id="2448454"/>
    <lineage>
        <taxon>Eukaryota</taxon>
        <taxon>Viridiplantae</taxon>
        <taxon>Streptophyta</taxon>
        <taxon>Embryophyta</taxon>
        <taxon>Tracheophyta</taxon>
        <taxon>Spermatophyta</taxon>
        <taxon>Magnoliopsida</taxon>
        <taxon>eudicotyledons</taxon>
        <taxon>Gunneridae</taxon>
        <taxon>Pentapetalae</taxon>
        <taxon>rosids</taxon>
        <taxon>fabids</taxon>
        <taxon>Rosales</taxon>
        <taxon>Rosaceae</taxon>
        <taxon>Amygdaloideae</taxon>
        <taxon>Maleae</taxon>
        <taxon>Pyrus</taxon>
    </lineage>
</organism>
<dbReference type="Proteomes" id="UP000327157">
    <property type="component" value="Chromosome 9"/>
</dbReference>
<dbReference type="EMBL" id="SMOL01000458">
    <property type="protein sequence ID" value="KAB2613988.1"/>
    <property type="molecule type" value="Genomic_DNA"/>
</dbReference>
<evidence type="ECO:0000313" key="1">
    <source>
        <dbReference type="EMBL" id="KAB2613988.1"/>
    </source>
</evidence>
<keyword evidence="2" id="KW-1185">Reference proteome</keyword>
<dbReference type="AlphaFoldDB" id="A0A5N5GFA0"/>
<reference evidence="1 2" key="3">
    <citation type="submission" date="2019-11" db="EMBL/GenBank/DDBJ databases">
        <title>A de novo genome assembly of a pear dwarfing rootstock.</title>
        <authorList>
            <person name="Wang F."/>
            <person name="Wang J."/>
            <person name="Li S."/>
            <person name="Zhang Y."/>
            <person name="Fang M."/>
            <person name="Ma L."/>
            <person name="Zhao Y."/>
            <person name="Jiang S."/>
        </authorList>
    </citation>
    <scope>NUCLEOTIDE SEQUENCE [LARGE SCALE GENOMIC DNA]</scope>
    <source>
        <strain evidence="1">S2</strain>
        <tissue evidence="1">Leaf</tissue>
    </source>
</reference>
<reference evidence="2" key="2">
    <citation type="submission" date="2019-10" db="EMBL/GenBank/DDBJ databases">
        <title>A de novo genome assembly of a pear dwarfing rootstock.</title>
        <authorList>
            <person name="Wang F."/>
            <person name="Wang J."/>
            <person name="Li S."/>
            <person name="Zhang Y."/>
            <person name="Fang M."/>
            <person name="Ma L."/>
            <person name="Zhao Y."/>
            <person name="Jiang S."/>
        </authorList>
    </citation>
    <scope>NUCLEOTIDE SEQUENCE [LARGE SCALE GENOMIC DNA]</scope>
</reference>
<name>A0A5N5GFA0_9ROSA</name>
<reference evidence="1 2" key="1">
    <citation type="submission" date="2019-09" db="EMBL/GenBank/DDBJ databases">
        <authorList>
            <person name="Ou C."/>
        </authorList>
    </citation>
    <scope>NUCLEOTIDE SEQUENCE [LARGE SCALE GENOMIC DNA]</scope>
    <source>
        <strain evidence="1">S2</strain>
        <tissue evidence="1">Leaf</tissue>
    </source>
</reference>
<accession>A0A5N5GFA0</accession>
<proteinExistence type="predicted"/>